<dbReference type="Proteomes" id="UP000688947">
    <property type="component" value="Unassembled WGS sequence"/>
</dbReference>
<name>A0A8T1LPD8_9STRA</name>
<dbReference type="AlphaFoldDB" id="A0A8T1LPD8"/>
<dbReference type="EMBL" id="JAENGZ010001823">
    <property type="protein sequence ID" value="KAG6946083.1"/>
    <property type="molecule type" value="Genomic_DNA"/>
</dbReference>
<evidence type="ECO:0000313" key="2">
    <source>
        <dbReference type="EMBL" id="KAG6946083.1"/>
    </source>
</evidence>
<accession>A0A8T1LPD8</accession>
<evidence type="ECO:0008006" key="4">
    <source>
        <dbReference type="Google" id="ProtNLM"/>
    </source>
</evidence>
<protein>
    <recommendedName>
        <fullName evidence="4">Nucleic acid-binding, OB-fold</fullName>
    </recommendedName>
</protein>
<evidence type="ECO:0000313" key="3">
    <source>
        <dbReference type="Proteomes" id="UP000736787"/>
    </source>
</evidence>
<sequence>MLKFNGVFRIDHGVLRSLRQKYTAVSHEFEIVQTETTTVGSLEDDGDIEDIHLVITKTRDLASVPIRTVVSACGVVTDIGETRYIQSRNGDAQHKRDVILADQCAMRHLG</sequence>
<evidence type="ECO:0000313" key="1">
    <source>
        <dbReference type="EMBL" id="KAG2948186.1"/>
    </source>
</evidence>
<dbReference type="EMBL" id="RCMK01000116">
    <property type="protein sequence ID" value="KAG2948186.1"/>
    <property type="molecule type" value="Genomic_DNA"/>
</dbReference>
<proteinExistence type="predicted"/>
<dbReference type="Gene3D" id="2.40.50.140">
    <property type="entry name" value="Nucleic acid-binding proteins"/>
    <property type="match status" value="1"/>
</dbReference>
<gene>
    <name evidence="2" type="ORF">JG687_00016926</name>
    <name evidence="1" type="ORF">PC117_g6223</name>
</gene>
<dbReference type="InterPro" id="IPR012340">
    <property type="entry name" value="NA-bd_OB-fold"/>
</dbReference>
<dbReference type="OrthoDB" id="112219at2759"/>
<reference evidence="1" key="1">
    <citation type="submission" date="2018-10" db="EMBL/GenBank/DDBJ databases">
        <title>Effector identification in a new, highly contiguous assembly of the strawberry crown rot pathogen Phytophthora cactorum.</title>
        <authorList>
            <person name="Armitage A.D."/>
            <person name="Nellist C.F."/>
            <person name="Bates H."/>
            <person name="Vickerstaff R.J."/>
            <person name="Harrison R.J."/>
        </authorList>
    </citation>
    <scope>NUCLEOTIDE SEQUENCE</scope>
    <source>
        <strain evidence="1">4040</strain>
    </source>
</reference>
<comment type="caution">
    <text evidence="1">The sequence shown here is derived from an EMBL/GenBank/DDBJ whole genome shotgun (WGS) entry which is preliminary data.</text>
</comment>
<dbReference type="Proteomes" id="UP000736787">
    <property type="component" value="Unassembled WGS sequence"/>
</dbReference>
<organism evidence="1 3">
    <name type="scientific">Phytophthora cactorum</name>
    <dbReference type="NCBI Taxonomy" id="29920"/>
    <lineage>
        <taxon>Eukaryota</taxon>
        <taxon>Sar</taxon>
        <taxon>Stramenopiles</taxon>
        <taxon>Oomycota</taxon>
        <taxon>Peronosporomycetes</taxon>
        <taxon>Peronosporales</taxon>
        <taxon>Peronosporaceae</taxon>
        <taxon>Phytophthora</taxon>
    </lineage>
</organism>
<reference evidence="2" key="2">
    <citation type="submission" date="2021-01" db="EMBL/GenBank/DDBJ databases">
        <title>Phytophthora aleatoria, a newly-described species from Pinus radiata is distinct from Phytophthora cactorum isolates based on comparative genomics.</title>
        <authorList>
            <person name="Mcdougal R."/>
            <person name="Panda P."/>
            <person name="Williams N."/>
            <person name="Studholme D.J."/>
        </authorList>
    </citation>
    <scope>NUCLEOTIDE SEQUENCE</scope>
    <source>
        <strain evidence="2">NZFS 3830</strain>
    </source>
</reference>